<evidence type="ECO:0000313" key="13">
    <source>
        <dbReference type="EMBL" id="OAY27987.1"/>
    </source>
</evidence>
<evidence type="ECO:0000259" key="12">
    <source>
        <dbReference type="Pfam" id="PF08263"/>
    </source>
</evidence>
<dbReference type="FunFam" id="3.80.10.10:FF:000224">
    <property type="entry name" value="Leucine-rich repeat extensin-like protein 1"/>
    <property type="match status" value="1"/>
</dbReference>
<dbReference type="Pfam" id="PF08263">
    <property type="entry name" value="LRRNT_2"/>
    <property type="match status" value="1"/>
</dbReference>
<keyword evidence="8" id="KW-0379">Hydroxylation</keyword>
<dbReference type="PANTHER" id="PTHR32093:SF121">
    <property type="entry name" value="LEUCINE-RICH REPEAT EXTENSIN-LIKE PROTEIN 6"/>
    <property type="match status" value="1"/>
</dbReference>
<comment type="subcellular location">
    <subcellularLocation>
        <location evidence="1">Secreted</location>
        <location evidence="1">Cell wall</location>
    </subcellularLocation>
</comment>
<keyword evidence="4" id="KW-0433">Leucine-rich repeat</keyword>
<evidence type="ECO:0000256" key="3">
    <source>
        <dbReference type="ARBA" id="ARBA00022525"/>
    </source>
</evidence>
<dbReference type="PANTHER" id="PTHR32093">
    <property type="entry name" value="LEUCINE-RICH REPEAT EXTENSIN-LIKE PROTEIN 3-RELATED"/>
    <property type="match status" value="1"/>
</dbReference>
<keyword evidence="9" id="KW-0961">Cell wall biogenesis/degradation</keyword>
<evidence type="ECO:0000256" key="7">
    <source>
        <dbReference type="ARBA" id="ARBA00023180"/>
    </source>
</evidence>
<reference evidence="14" key="1">
    <citation type="journal article" date="2016" name="Nat. Biotechnol.">
        <title>Sequencing wild and cultivated cassava and related species reveals extensive interspecific hybridization and genetic diversity.</title>
        <authorList>
            <person name="Bredeson J.V."/>
            <person name="Lyons J.B."/>
            <person name="Prochnik S.E."/>
            <person name="Wu G.A."/>
            <person name="Ha C.M."/>
            <person name="Edsinger-Gonzales E."/>
            <person name="Grimwood J."/>
            <person name="Schmutz J."/>
            <person name="Rabbi I.Y."/>
            <person name="Egesi C."/>
            <person name="Nauluvula P."/>
            <person name="Lebot V."/>
            <person name="Ndunguru J."/>
            <person name="Mkamilo G."/>
            <person name="Bart R.S."/>
            <person name="Setter T.L."/>
            <person name="Gleadow R.M."/>
            <person name="Kulakow P."/>
            <person name="Ferguson M.E."/>
            <person name="Rounsley S."/>
            <person name="Rokhsar D.S."/>
        </authorList>
    </citation>
    <scope>NUCLEOTIDE SEQUENCE [LARGE SCALE GENOMIC DNA]</scope>
    <source>
        <strain evidence="14">cv. AM560-2</strain>
    </source>
</reference>
<dbReference type="InterPro" id="IPR013210">
    <property type="entry name" value="LRR_N_plant-typ"/>
</dbReference>
<keyword evidence="7" id="KW-0325">Glycoprotein</keyword>
<sequence>MMNPYLTLALCGILFVFIKPSHQQASNSSVPPILNPRLLDAFIAFQAWKHSIISDPKNFTSNWCGPNVCNYTGVYCAPPPDDPRTITVAGIDLNHANISGSLPEELGLLTDLALFHLNSNRFYGSIPDSFRHLRLLYELDISNNQFSGEFPSVVLYLPSLKFLDIRFNAFHGKVPSKLFDMQLDALFINNNRFNSSLPENFGNSPVSVVVLANNNISGCFPSSLTKMAGNLTQIILVNMGLTGCLKSDIGLLNQVKVFDVSFNNLVGSLPDSMGEMKSLEQLNVAHNNLSGEVPESICSLPRLENFTYAYNYFCSEPSVCLELSANDDRKNCIPDRPLQRSPEECKAFYDYPVKCDAFGCSSSPPPLPPPPPPVHYYHQYP</sequence>
<protein>
    <recommendedName>
        <fullName evidence="10">Cell wall hydroxyproline-rich glycoprotein</fullName>
    </recommendedName>
</protein>
<dbReference type="Pfam" id="PF00560">
    <property type="entry name" value="LRR_1"/>
    <property type="match status" value="2"/>
</dbReference>
<dbReference type="InterPro" id="IPR051582">
    <property type="entry name" value="LRR_extensin-like_regulator"/>
</dbReference>
<evidence type="ECO:0000256" key="1">
    <source>
        <dbReference type="ARBA" id="ARBA00004191"/>
    </source>
</evidence>
<evidence type="ECO:0000256" key="11">
    <source>
        <dbReference type="SAM" id="SignalP"/>
    </source>
</evidence>
<feature type="domain" description="Leucine-rich repeat-containing N-terminal plant-type" evidence="12">
    <location>
        <begin position="44"/>
        <end position="76"/>
    </location>
</feature>
<dbReference type="EMBL" id="CM004401">
    <property type="protein sequence ID" value="OAY27987.1"/>
    <property type="molecule type" value="Genomic_DNA"/>
</dbReference>
<organism evidence="13 14">
    <name type="scientific">Manihot esculenta</name>
    <name type="common">Cassava</name>
    <name type="synonym">Jatropha manihot</name>
    <dbReference type="NCBI Taxonomy" id="3983"/>
    <lineage>
        <taxon>Eukaryota</taxon>
        <taxon>Viridiplantae</taxon>
        <taxon>Streptophyta</taxon>
        <taxon>Embryophyta</taxon>
        <taxon>Tracheophyta</taxon>
        <taxon>Spermatophyta</taxon>
        <taxon>Magnoliopsida</taxon>
        <taxon>eudicotyledons</taxon>
        <taxon>Gunneridae</taxon>
        <taxon>Pentapetalae</taxon>
        <taxon>rosids</taxon>
        <taxon>fabids</taxon>
        <taxon>Malpighiales</taxon>
        <taxon>Euphorbiaceae</taxon>
        <taxon>Crotonoideae</taxon>
        <taxon>Manihoteae</taxon>
        <taxon>Manihot</taxon>
    </lineage>
</organism>
<evidence type="ECO:0000256" key="8">
    <source>
        <dbReference type="ARBA" id="ARBA00023278"/>
    </source>
</evidence>
<accession>A0A2C9UEE2</accession>
<dbReference type="AlphaFoldDB" id="A0A2C9UEE2"/>
<dbReference type="InterPro" id="IPR001611">
    <property type="entry name" value="Leu-rich_rpt"/>
</dbReference>
<name>A0A2C9UEE2_MANES</name>
<dbReference type="Gene3D" id="3.80.10.10">
    <property type="entry name" value="Ribonuclease Inhibitor"/>
    <property type="match status" value="2"/>
</dbReference>
<evidence type="ECO:0000256" key="4">
    <source>
        <dbReference type="ARBA" id="ARBA00022614"/>
    </source>
</evidence>
<keyword evidence="6" id="KW-0677">Repeat</keyword>
<evidence type="ECO:0000256" key="10">
    <source>
        <dbReference type="ARBA" id="ARBA00041871"/>
    </source>
</evidence>
<evidence type="ECO:0000256" key="2">
    <source>
        <dbReference type="ARBA" id="ARBA00022512"/>
    </source>
</evidence>
<dbReference type="Proteomes" id="UP000091857">
    <property type="component" value="Chromosome 15"/>
</dbReference>
<dbReference type="SUPFAM" id="SSF52058">
    <property type="entry name" value="L domain-like"/>
    <property type="match status" value="1"/>
</dbReference>
<evidence type="ECO:0000256" key="6">
    <source>
        <dbReference type="ARBA" id="ARBA00022737"/>
    </source>
</evidence>
<dbReference type="GO" id="GO:0071555">
    <property type="term" value="P:cell wall organization"/>
    <property type="evidence" value="ECO:0007669"/>
    <property type="project" value="UniProtKB-KW"/>
</dbReference>
<keyword evidence="14" id="KW-1185">Reference proteome</keyword>
<keyword evidence="5 11" id="KW-0732">Signal</keyword>
<evidence type="ECO:0000256" key="5">
    <source>
        <dbReference type="ARBA" id="ARBA00022729"/>
    </source>
</evidence>
<dbReference type="InterPro" id="IPR032675">
    <property type="entry name" value="LRR_dom_sf"/>
</dbReference>
<feature type="chain" id="PRO_5012135311" description="Cell wall hydroxyproline-rich glycoprotein" evidence="11">
    <location>
        <begin position="24"/>
        <end position="381"/>
    </location>
</feature>
<feature type="signal peptide" evidence="11">
    <location>
        <begin position="1"/>
        <end position="23"/>
    </location>
</feature>
<evidence type="ECO:0000313" key="14">
    <source>
        <dbReference type="Proteomes" id="UP000091857"/>
    </source>
</evidence>
<keyword evidence="3" id="KW-0964">Secreted</keyword>
<gene>
    <name evidence="13" type="ORF">MANES_15G031900v8</name>
</gene>
<comment type="caution">
    <text evidence="13">The sequence shown here is derived from an EMBL/GenBank/DDBJ whole genome shotgun (WGS) entry which is preliminary data.</text>
</comment>
<dbReference type="Gramene" id="Manes.15G031900.1.v8.1">
    <property type="protein sequence ID" value="Manes.15G031900.1.v8.1.CDS.1"/>
    <property type="gene ID" value="Manes.15G031900.v8.1"/>
</dbReference>
<evidence type="ECO:0000256" key="9">
    <source>
        <dbReference type="ARBA" id="ARBA00023316"/>
    </source>
</evidence>
<keyword evidence="2" id="KW-0134">Cell wall</keyword>
<dbReference type="STRING" id="3983.A0A2C9UEE2"/>
<proteinExistence type="predicted"/>